<organism evidence="3 4">
    <name type="scientific">Planomonospora alba</name>
    <dbReference type="NCBI Taxonomy" id="161354"/>
    <lineage>
        <taxon>Bacteria</taxon>
        <taxon>Bacillati</taxon>
        <taxon>Actinomycetota</taxon>
        <taxon>Actinomycetes</taxon>
        <taxon>Streptosporangiales</taxon>
        <taxon>Streptosporangiaceae</taxon>
        <taxon>Planomonospora</taxon>
    </lineage>
</organism>
<evidence type="ECO:0000313" key="3">
    <source>
        <dbReference type="EMBL" id="GAA3141816.1"/>
    </source>
</evidence>
<evidence type="ECO:0000256" key="1">
    <source>
        <dbReference type="SAM" id="Phobius"/>
    </source>
</evidence>
<protein>
    <recommendedName>
        <fullName evidence="2">CAAX prenyl protease 2/Lysostaphin resistance protein A-like domain-containing protein</fullName>
    </recommendedName>
</protein>
<evidence type="ECO:0000313" key="4">
    <source>
        <dbReference type="Proteomes" id="UP001500320"/>
    </source>
</evidence>
<keyword evidence="1" id="KW-0812">Transmembrane</keyword>
<name>A0ABP6NAU6_9ACTN</name>
<proteinExistence type="predicted"/>
<keyword evidence="1" id="KW-0472">Membrane</keyword>
<dbReference type="Pfam" id="PF02517">
    <property type="entry name" value="Rce1-like"/>
    <property type="match status" value="1"/>
</dbReference>
<dbReference type="EMBL" id="BAAAUT010000027">
    <property type="protein sequence ID" value="GAA3141816.1"/>
    <property type="molecule type" value="Genomic_DNA"/>
</dbReference>
<keyword evidence="1" id="KW-1133">Transmembrane helix</keyword>
<feature type="transmembrane region" description="Helical" evidence="1">
    <location>
        <begin position="30"/>
        <end position="52"/>
    </location>
</feature>
<feature type="transmembrane region" description="Helical" evidence="1">
    <location>
        <begin position="64"/>
        <end position="88"/>
    </location>
</feature>
<comment type="caution">
    <text evidence="3">The sequence shown here is derived from an EMBL/GenBank/DDBJ whole genome shotgun (WGS) entry which is preliminary data.</text>
</comment>
<keyword evidence="4" id="KW-1185">Reference proteome</keyword>
<dbReference type="InterPro" id="IPR003675">
    <property type="entry name" value="Rce1/LyrA-like_dom"/>
</dbReference>
<reference evidence="4" key="1">
    <citation type="journal article" date="2019" name="Int. J. Syst. Evol. Microbiol.">
        <title>The Global Catalogue of Microorganisms (GCM) 10K type strain sequencing project: providing services to taxonomists for standard genome sequencing and annotation.</title>
        <authorList>
            <consortium name="The Broad Institute Genomics Platform"/>
            <consortium name="The Broad Institute Genome Sequencing Center for Infectious Disease"/>
            <person name="Wu L."/>
            <person name="Ma J."/>
        </authorList>
    </citation>
    <scope>NUCLEOTIDE SEQUENCE [LARGE SCALE GENOMIC DNA]</scope>
    <source>
        <strain evidence="4">JCM 9373</strain>
    </source>
</reference>
<evidence type="ECO:0000259" key="2">
    <source>
        <dbReference type="Pfam" id="PF02517"/>
    </source>
</evidence>
<sequence length="213" mass="22927">MPGPSSFSRRPAPSTAGRLRSAIEGGRHSWATSLALHLLPGIPIVLAYLLLTGPLVRAIGYPPFLAWVLAMCLGLVPVQLGTLFWLGARPGGRRPLRGVVAYADRPIRRWPLAGMVTGLVLWIFVTGSVAQPVDRVLQERVFAWLPWASEVSGTTGTFTGHAESKVVTTLAVSLILSGVLGPVTEELYFRGFLLPRLPTGRWAPAVNTALFSL</sequence>
<dbReference type="RefSeq" id="WP_344860894.1">
    <property type="nucleotide sequence ID" value="NZ_BAAAUT010000027.1"/>
</dbReference>
<dbReference type="Proteomes" id="UP001500320">
    <property type="component" value="Unassembled WGS sequence"/>
</dbReference>
<feature type="domain" description="CAAX prenyl protease 2/Lysostaphin resistance protein A-like" evidence="2">
    <location>
        <begin position="170"/>
        <end position="212"/>
    </location>
</feature>
<gene>
    <name evidence="3" type="ORF">GCM10010466_35990</name>
</gene>
<accession>A0ABP6NAU6</accession>
<feature type="transmembrane region" description="Helical" evidence="1">
    <location>
        <begin position="109"/>
        <end position="130"/>
    </location>
</feature>